<dbReference type="AlphaFoldDB" id="A0A1V0U099"/>
<dbReference type="EMBL" id="CP020569">
    <property type="protein sequence ID" value="ARF58352.1"/>
    <property type="molecule type" value="Genomic_DNA"/>
</dbReference>
<dbReference type="Proteomes" id="UP000192726">
    <property type="component" value="Chromosome"/>
</dbReference>
<gene>
    <name evidence="1" type="ORF">B1H19_32935</name>
</gene>
<keyword evidence="2" id="KW-1185">Reference proteome</keyword>
<evidence type="ECO:0000313" key="2">
    <source>
        <dbReference type="Proteomes" id="UP000192726"/>
    </source>
</evidence>
<name>A0A1V0U099_9ACTN</name>
<protein>
    <submittedName>
        <fullName evidence="1">Uncharacterized protein</fullName>
    </submittedName>
</protein>
<organism evidence="1 2">
    <name type="scientific">Streptomyces gilvosporeus</name>
    <dbReference type="NCBI Taxonomy" id="553510"/>
    <lineage>
        <taxon>Bacteria</taxon>
        <taxon>Bacillati</taxon>
        <taxon>Actinomycetota</taxon>
        <taxon>Actinomycetes</taxon>
        <taxon>Kitasatosporales</taxon>
        <taxon>Streptomycetaceae</taxon>
        <taxon>Streptomyces</taxon>
    </lineage>
</organism>
<sequence length="87" mass="9467">MRTRKPTVLPRARIAELVDAAGDTADVLRTAAGGKKNRLYRALGLRMTYQYAQRIVRVGSTPDPHDVGEWFVSEGGLEPYAHAGDAG</sequence>
<dbReference type="KEGG" id="sgv:B1H19_32935"/>
<reference evidence="1 2" key="1">
    <citation type="submission" date="2017-04" db="EMBL/GenBank/DDBJ databases">
        <title>Complete Genome Sequence of Streptomyces gilvosporeus F607, a Capable Producer of Natamycin.</title>
        <authorList>
            <person name="Zong G."/>
            <person name="Zhong C."/>
            <person name="Fu J."/>
            <person name="Qin R."/>
            <person name="Cao G."/>
        </authorList>
    </citation>
    <scope>NUCLEOTIDE SEQUENCE [LARGE SCALE GENOMIC DNA]</scope>
    <source>
        <strain evidence="1 2">F607</strain>
    </source>
</reference>
<evidence type="ECO:0000313" key="1">
    <source>
        <dbReference type="EMBL" id="ARF58352.1"/>
    </source>
</evidence>
<proteinExistence type="predicted"/>
<accession>A0A1V0U099</accession>